<evidence type="ECO:0000313" key="5">
    <source>
        <dbReference type="Proteomes" id="UP001597520"/>
    </source>
</evidence>
<dbReference type="NCBIfam" id="NF038117">
    <property type="entry name" value="choice_anch_I"/>
    <property type="match status" value="1"/>
</dbReference>
<gene>
    <name evidence="4" type="ORF">ACFSUB_13940</name>
</gene>
<sequence>MKKSVSALLGTGLLFSAVLPYQAAAEQPPFMQYGDQELDVSQIAQYDSMAGEGGTEIMVYDTESEKSFVTNGAETSIDIVHLSSLGEQNYQHLETSKRVAMSDFGLENISNITSIASHPSEDLIAAAVVSDPKTDPGHVVFLTKNGEYVHDVQVGAQPDMVTFTPDGTKALTADEGEPASDYSVDPEGSISMIDVADGAVEAGGLEAQTLTFSEDMLDEKVRTGSRGTVLQQLEPEYVSVTDDSSTAYAALQENNAIAEINLETAEIEHVQGLGVKDHSVEGNELDGANNGRTEIEKLPLLGLYMPDAIDTYTVDGQSYIVTPNEGDARDYDAYSEETDIADITDNVDLNADHYEGYTQEELDAVVDDGILEKMGETVITNENGQVDGTYEAIYSYGGRSFSIFNADTMELVYDSGSTMEDITAEAMPEHFNTDNDEIQYDGRSDAKGPEPETSVIGEINGTTYAFTALERFSGVMVYDVTNPAQASFVTMISSRDFTQDVAGDVAPEGLAFIHADDSPTGNAVLGATHEMTGTVAFYEFTAAPGEDNNEDSNEEGSEENDQVFKDVSRDYWAQPYIQNLHDAGIVQGRPDGTFGSSENVTRAQFAVMLSRMLDLDTADNGQAFENVPAWAADEVNALHEAGITTGREDGSFDPQASITREQMAAMAVRAYEHEEDSAEAADVSYEDSESISPYAQNAVEKAAALELMTGTEDNLFQPKEDSTRAHAAKVVSMLHDSLEQ</sequence>
<dbReference type="SUPFAM" id="SSF50969">
    <property type="entry name" value="YVTN repeat-like/Quinoprotein amine dehydrogenase"/>
    <property type="match status" value="1"/>
</dbReference>
<dbReference type="RefSeq" id="WP_380713871.1">
    <property type="nucleotide sequence ID" value="NZ_JBHUML010000005.1"/>
</dbReference>
<dbReference type="EMBL" id="JBHUML010000005">
    <property type="protein sequence ID" value="MFD2706563.1"/>
    <property type="molecule type" value="Genomic_DNA"/>
</dbReference>
<evidence type="ECO:0000259" key="3">
    <source>
        <dbReference type="PROSITE" id="PS51272"/>
    </source>
</evidence>
<reference evidence="5" key="1">
    <citation type="journal article" date="2019" name="Int. J. Syst. Evol. Microbiol.">
        <title>The Global Catalogue of Microorganisms (GCM) 10K type strain sequencing project: providing services to taxonomists for standard genome sequencing and annotation.</title>
        <authorList>
            <consortium name="The Broad Institute Genomics Platform"/>
            <consortium name="The Broad Institute Genome Sequencing Center for Infectious Disease"/>
            <person name="Wu L."/>
            <person name="Ma J."/>
        </authorList>
    </citation>
    <scope>NUCLEOTIDE SEQUENCE [LARGE SCALE GENOMIC DNA]</scope>
    <source>
        <strain evidence="5">KCTC 33792</strain>
    </source>
</reference>
<organism evidence="4 5">
    <name type="scientific">Salibacterium lacus</name>
    <dbReference type="NCBI Taxonomy" id="1898109"/>
    <lineage>
        <taxon>Bacteria</taxon>
        <taxon>Bacillati</taxon>
        <taxon>Bacillota</taxon>
        <taxon>Bacilli</taxon>
        <taxon>Bacillales</taxon>
        <taxon>Bacillaceae</taxon>
    </lineage>
</organism>
<feature type="domain" description="SLH" evidence="3">
    <location>
        <begin position="682"/>
        <end position="740"/>
    </location>
</feature>
<dbReference type="Pfam" id="PF22494">
    <property type="entry name" value="choice_anch_I"/>
    <property type="match status" value="1"/>
</dbReference>
<keyword evidence="1 2" id="KW-0732">Signal</keyword>
<feature type="domain" description="SLH" evidence="3">
    <location>
        <begin position="560"/>
        <end position="623"/>
    </location>
</feature>
<dbReference type="PANTHER" id="PTHR46928">
    <property type="entry name" value="MESENCHYME-SPECIFIC CELL SURFACE GLYCOPROTEIN"/>
    <property type="match status" value="1"/>
</dbReference>
<dbReference type="InterPro" id="IPR052956">
    <property type="entry name" value="Mesenchyme-surface_protein"/>
</dbReference>
<dbReference type="Proteomes" id="UP001597520">
    <property type="component" value="Unassembled WGS sequence"/>
</dbReference>
<name>A0ABW5T3K1_9BACI</name>
<feature type="chain" id="PRO_5046755199" evidence="2">
    <location>
        <begin position="24"/>
        <end position="740"/>
    </location>
</feature>
<evidence type="ECO:0000256" key="2">
    <source>
        <dbReference type="SAM" id="SignalP"/>
    </source>
</evidence>
<dbReference type="PANTHER" id="PTHR46928:SF1">
    <property type="entry name" value="MESENCHYME-SPECIFIC CELL SURFACE GLYCOPROTEIN"/>
    <property type="match status" value="1"/>
</dbReference>
<dbReference type="InterPro" id="IPR001119">
    <property type="entry name" value="SLH_dom"/>
</dbReference>
<feature type="domain" description="SLH" evidence="3">
    <location>
        <begin position="626"/>
        <end position="681"/>
    </location>
</feature>
<comment type="caution">
    <text evidence="4">The sequence shown here is derived from an EMBL/GenBank/DDBJ whole genome shotgun (WGS) entry which is preliminary data.</text>
</comment>
<accession>A0ABW5T3K1</accession>
<dbReference type="PROSITE" id="PS51272">
    <property type="entry name" value="SLH"/>
    <property type="match status" value="3"/>
</dbReference>
<dbReference type="InterPro" id="IPR011044">
    <property type="entry name" value="Quino_amine_DH_bsu"/>
</dbReference>
<dbReference type="Gene3D" id="2.130.10.10">
    <property type="entry name" value="YVTN repeat-like/Quinoprotein amine dehydrogenase"/>
    <property type="match status" value="1"/>
</dbReference>
<dbReference type="Pfam" id="PF00395">
    <property type="entry name" value="SLH"/>
    <property type="match status" value="3"/>
</dbReference>
<evidence type="ECO:0000256" key="1">
    <source>
        <dbReference type="ARBA" id="ARBA00022729"/>
    </source>
</evidence>
<protein>
    <submittedName>
        <fullName evidence="4">Choice-of-anchor I family protein</fullName>
    </submittedName>
</protein>
<proteinExistence type="predicted"/>
<feature type="signal peptide" evidence="2">
    <location>
        <begin position="1"/>
        <end position="23"/>
    </location>
</feature>
<keyword evidence="5" id="KW-1185">Reference proteome</keyword>
<dbReference type="InterPro" id="IPR015943">
    <property type="entry name" value="WD40/YVTN_repeat-like_dom_sf"/>
</dbReference>
<evidence type="ECO:0000313" key="4">
    <source>
        <dbReference type="EMBL" id="MFD2706563.1"/>
    </source>
</evidence>
<dbReference type="InterPro" id="IPR055188">
    <property type="entry name" value="Choice_anch_I"/>
</dbReference>